<evidence type="ECO:0000256" key="1">
    <source>
        <dbReference type="ARBA" id="ARBA00006484"/>
    </source>
</evidence>
<comment type="caution">
    <text evidence="5">The sequence shown here is derived from an EMBL/GenBank/DDBJ whole genome shotgun (WGS) entry which is preliminary data.</text>
</comment>
<organism evidence="5 6">
    <name type="scientific">Cephalotrichum gorgonifer</name>
    <dbReference type="NCBI Taxonomy" id="2041049"/>
    <lineage>
        <taxon>Eukaryota</taxon>
        <taxon>Fungi</taxon>
        <taxon>Dikarya</taxon>
        <taxon>Ascomycota</taxon>
        <taxon>Pezizomycotina</taxon>
        <taxon>Sordariomycetes</taxon>
        <taxon>Hypocreomycetidae</taxon>
        <taxon>Microascales</taxon>
        <taxon>Microascaceae</taxon>
        <taxon>Cephalotrichum</taxon>
    </lineage>
</organism>
<comment type="similarity">
    <text evidence="1">Belongs to the short-chain dehydrogenases/reductases (SDR) family.</text>
</comment>
<dbReference type="PANTHER" id="PTHR48107">
    <property type="entry name" value="NADPH-DEPENDENT ALDEHYDE REDUCTASE-LIKE PROTEIN, CHLOROPLASTIC-RELATED"/>
    <property type="match status" value="1"/>
</dbReference>
<dbReference type="PRINTS" id="PR00080">
    <property type="entry name" value="SDRFAMILY"/>
</dbReference>
<dbReference type="Proteomes" id="UP001187682">
    <property type="component" value="Unassembled WGS sequence"/>
</dbReference>
<dbReference type="SMART" id="SM00822">
    <property type="entry name" value="PKS_KR"/>
    <property type="match status" value="1"/>
</dbReference>
<gene>
    <name evidence="5" type="ORF">DNG_01488</name>
</gene>
<dbReference type="EMBL" id="ONZQ02000002">
    <property type="protein sequence ID" value="SPN98444.1"/>
    <property type="molecule type" value="Genomic_DNA"/>
</dbReference>
<evidence type="ECO:0000259" key="4">
    <source>
        <dbReference type="SMART" id="SM00822"/>
    </source>
</evidence>
<proteinExistence type="inferred from homology"/>
<feature type="domain" description="Ketoreductase" evidence="4">
    <location>
        <begin position="18"/>
        <end position="196"/>
    </location>
</feature>
<dbReference type="InterPro" id="IPR057326">
    <property type="entry name" value="KR_dom"/>
</dbReference>
<keyword evidence="3" id="KW-0560">Oxidoreductase</keyword>
<dbReference type="GO" id="GO:0016614">
    <property type="term" value="F:oxidoreductase activity, acting on CH-OH group of donors"/>
    <property type="evidence" value="ECO:0007669"/>
    <property type="project" value="UniProtKB-ARBA"/>
</dbReference>
<accession>A0AAE8MS00</accession>
<dbReference type="InterPro" id="IPR036291">
    <property type="entry name" value="NAD(P)-bd_dom_sf"/>
</dbReference>
<reference evidence="5" key="1">
    <citation type="submission" date="2018-03" db="EMBL/GenBank/DDBJ databases">
        <authorList>
            <person name="Guldener U."/>
        </authorList>
    </citation>
    <scope>NUCLEOTIDE SEQUENCE</scope>
</reference>
<evidence type="ECO:0000256" key="3">
    <source>
        <dbReference type="ARBA" id="ARBA00023002"/>
    </source>
</evidence>
<keyword evidence="2" id="KW-0521">NADP</keyword>
<evidence type="ECO:0000313" key="6">
    <source>
        <dbReference type="Proteomes" id="UP001187682"/>
    </source>
</evidence>
<dbReference type="InterPro" id="IPR002347">
    <property type="entry name" value="SDR_fam"/>
</dbReference>
<name>A0AAE8MS00_9PEZI</name>
<dbReference type="Gene3D" id="3.40.50.720">
    <property type="entry name" value="NAD(P)-binding Rossmann-like Domain"/>
    <property type="match status" value="1"/>
</dbReference>
<evidence type="ECO:0000313" key="5">
    <source>
        <dbReference type="EMBL" id="SPN98444.1"/>
    </source>
</evidence>
<evidence type="ECO:0000256" key="2">
    <source>
        <dbReference type="ARBA" id="ARBA00022857"/>
    </source>
</evidence>
<keyword evidence="6" id="KW-1185">Reference proteome</keyword>
<dbReference type="PROSITE" id="PS00061">
    <property type="entry name" value="ADH_SHORT"/>
    <property type="match status" value="1"/>
</dbReference>
<protein>
    <submittedName>
        <fullName evidence="5">Related to tetrahydroxynaphthalene reductase</fullName>
    </submittedName>
</protein>
<dbReference type="PANTHER" id="PTHR48107:SF7">
    <property type="entry name" value="RE15974P"/>
    <property type="match status" value="1"/>
</dbReference>
<sequence>MASTSTTSPTPNSSLNGKVVLITGATKGIGRAIALRVASAGAKVVVNYASDAAAADELVSLIGSDNSISVRADAGSVPELERLVAAAVERFGRIDVVIPNAGIMPMRTVENTTEEDFDRAFNLNVKGPYFLVQKALPHMAPGGRIVLVSSGLTRSTSVAPPYLLYNATKGAIEQMTRLLAKGLGAKGIVVNAIAPGPTATELFFQGKSEQVLGAIKASSPFGRIGDPEEIAGVAAFLASDDKPGLWTVQELALSKSAILLCGGKTGAFHNLTVVIDALVRRGQAAEEIDFITSFLAAEFHEFNMRNFLDGGFGTRGEGADDSERYEEFVCDGPEG</sequence>
<dbReference type="SUPFAM" id="SSF51735">
    <property type="entry name" value="NAD(P)-binding Rossmann-fold domains"/>
    <property type="match status" value="1"/>
</dbReference>
<dbReference type="AlphaFoldDB" id="A0AAE8MS00"/>
<dbReference type="FunFam" id="3.40.50.720:FF:000084">
    <property type="entry name" value="Short-chain dehydrogenase reductase"/>
    <property type="match status" value="1"/>
</dbReference>
<dbReference type="PRINTS" id="PR00081">
    <property type="entry name" value="GDHRDH"/>
</dbReference>
<dbReference type="InterPro" id="IPR020904">
    <property type="entry name" value="Sc_DH/Rdtase_CS"/>
</dbReference>
<dbReference type="Pfam" id="PF13561">
    <property type="entry name" value="adh_short_C2"/>
    <property type="match status" value="1"/>
</dbReference>